<keyword evidence="3" id="KW-1185">Reference proteome</keyword>
<evidence type="ECO:0000313" key="3">
    <source>
        <dbReference type="Proteomes" id="UP000215914"/>
    </source>
</evidence>
<organism evidence="2 3">
    <name type="scientific">Helianthus annuus</name>
    <name type="common">Common sunflower</name>
    <dbReference type="NCBI Taxonomy" id="4232"/>
    <lineage>
        <taxon>Eukaryota</taxon>
        <taxon>Viridiplantae</taxon>
        <taxon>Streptophyta</taxon>
        <taxon>Embryophyta</taxon>
        <taxon>Tracheophyta</taxon>
        <taxon>Spermatophyta</taxon>
        <taxon>Magnoliopsida</taxon>
        <taxon>eudicotyledons</taxon>
        <taxon>Gunneridae</taxon>
        <taxon>Pentapetalae</taxon>
        <taxon>asterids</taxon>
        <taxon>campanulids</taxon>
        <taxon>Asterales</taxon>
        <taxon>Asteraceae</taxon>
        <taxon>Asteroideae</taxon>
        <taxon>Heliantheae alliance</taxon>
        <taxon>Heliantheae</taxon>
        <taxon>Helianthus</taxon>
    </lineage>
</organism>
<protein>
    <submittedName>
        <fullName evidence="2">Uncharacterized protein</fullName>
    </submittedName>
</protein>
<feature type="compositionally biased region" description="Polar residues" evidence="1">
    <location>
        <begin position="1"/>
        <end position="14"/>
    </location>
</feature>
<evidence type="ECO:0000313" key="2">
    <source>
        <dbReference type="EMBL" id="KAF5788062.1"/>
    </source>
</evidence>
<name>A0A9K3N5W6_HELAN</name>
<feature type="region of interest" description="Disordered" evidence="1">
    <location>
        <begin position="1"/>
        <end position="24"/>
    </location>
</feature>
<reference evidence="2" key="2">
    <citation type="submission" date="2020-06" db="EMBL/GenBank/DDBJ databases">
        <title>Helianthus annuus Genome sequencing and assembly Release 2.</title>
        <authorList>
            <person name="Gouzy J."/>
            <person name="Langlade N."/>
            <person name="Munos S."/>
        </authorList>
    </citation>
    <scope>NUCLEOTIDE SEQUENCE</scope>
    <source>
        <tissue evidence="2">Leaves</tissue>
    </source>
</reference>
<accession>A0A9K3N5W6</accession>
<dbReference type="Proteomes" id="UP000215914">
    <property type="component" value="Unassembled WGS sequence"/>
</dbReference>
<dbReference type="AlphaFoldDB" id="A0A9K3N5W6"/>
<reference evidence="2" key="1">
    <citation type="journal article" date="2017" name="Nature">
        <title>The sunflower genome provides insights into oil metabolism, flowering and Asterid evolution.</title>
        <authorList>
            <person name="Badouin H."/>
            <person name="Gouzy J."/>
            <person name="Grassa C.J."/>
            <person name="Murat F."/>
            <person name="Staton S.E."/>
            <person name="Cottret L."/>
            <person name="Lelandais-Briere C."/>
            <person name="Owens G.L."/>
            <person name="Carrere S."/>
            <person name="Mayjonade B."/>
            <person name="Legrand L."/>
            <person name="Gill N."/>
            <person name="Kane N.C."/>
            <person name="Bowers J.E."/>
            <person name="Hubner S."/>
            <person name="Bellec A."/>
            <person name="Berard A."/>
            <person name="Berges H."/>
            <person name="Blanchet N."/>
            <person name="Boniface M.C."/>
            <person name="Brunel D."/>
            <person name="Catrice O."/>
            <person name="Chaidir N."/>
            <person name="Claudel C."/>
            <person name="Donnadieu C."/>
            <person name="Faraut T."/>
            <person name="Fievet G."/>
            <person name="Helmstetter N."/>
            <person name="King M."/>
            <person name="Knapp S.J."/>
            <person name="Lai Z."/>
            <person name="Le Paslier M.C."/>
            <person name="Lippi Y."/>
            <person name="Lorenzon L."/>
            <person name="Mandel J.R."/>
            <person name="Marage G."/>
            <person name="Marchand G."/>
            <person name="Marquand E."/>
            <person name="Bret-Mestries E."/>
            <person name="Morien E."/>
            <person name="Nambeesan S."/>
            <person name="Nguyen T."/>
            <person name="Pegot-Espagnet P."/>
            <person name="Pouilly N."/>
            <person name="Raftis F."/>
            <person name="Sallet E."/>
            <person name="Schiex T."/>
            <person name="Thomas J."/>
            <person name="Vandecasteele C."/>
            <person name="Vares D."/>
            <person name="Vear F."/>
            <person name="Vautrin S."/>
            <person name="Crespi M."/>
            <person name="Mangin B."/>
            <person name="Burke J.M."/>
            <person name="Salse J."/>
            <person name="Munos S."/>
            <person name="Vincourt P."/>
            <person name="Rieseberg L.H."/>
            <person name="Langlade N.B."/>
        </authorList>
    </citation>
    <scope>NUCLEOTIDE SEQUENCE</scope>
    <source>
        <tissue evidence="2">Leaves</tissue>
    </source>
</reference>
<gene>
    <name evidence="2" type="ORF">HanXRQr2_Chr10g0459851</name>
</gene>
<proteinExistence type="predicted"/>
<comment type="caution">
    <text evidence="2">The sequence shown here is derived from an EMBL/GenBank/DDBJ whole genome shotgun (WGS) entry which is preliminary data.</text>
</comment>
<dbReference type="EMBL" id="MNCJ02000325">
    <property type="protein sequence ID" value="KAF5788062.1"/>
    <property type="molecule type" value="Genomic_DNA"/>
</dbReference>
<evidence type="ECO:0000256" key="1">
    <source>
        <dbReference type="SAM" id="MobiDB-lite"/>
    </source>
</evidence>
<dbReference type="Gramene" id="mRNA:HanXRQr2_Chr10g0459851">
    <property type="protein sequence ID" value="mRNA:HanXRQr2_Chr10g0459851"/>
    <property type="gene ID" value="HanXRQr2_Chr10g0459851"/>
</dbReference>
<sequence>MASRFLFQSTTLSSRHLDSGGSEESAKFTAHSSYGSKFNLKGQENDGSSMNNFLHRFLFRHCISSQNIILSRSSARSSSSISCLARDKIIVDDNPSVGITNTDEVELNRVNYLVWVLHESAKSFSHAIQTLDLAKSGPELSNAWIGVDVHAWHKRIAYQVAVYALLKAAIEVELFLSQKRYNSPISELLSAKTLFLGEFVENQLNAKHPKLVQWFRTVELPRIAGSFIPLFKKWSVEYAGRSYPGYKLLHCCEKVGVKPYFECFVDRVN</sequence>